<dbReference type="EMBL" id="LJRO01000458">
    <property type="protein sequence ID" value="KPY92305.1"/>
    <property type="molecule type" value="Genomic_DNA"/>
</dbReference>
<keyword evidence="2" id="KW-0560">Oxidoreductase</keyword>
<protein>
    <submittedName>
        <fullName evidence="2">Antibiotic biosynthesis monooxygenase</fullName>
    </submittedName>
</protein>
<gene>
    <name evidence="2" type="ORF">ALO43_03421</name>
</gene>
<dbReference type="InterPro" id="IPR007138">
    <property type="entry name" value="ABM_dom"/>
</dbReference>
<comment type="caution">
    <text evidence="2">The sequence shown here is derived from an EMBL/GenBank/DDBJ whole genome shotgun (WGS) entry which is preliminary data.</text>
</comment>
<sequence length="102" mass="11193">MNTQVKPIVLIAVLKARPGKEAALKEALLALVEPSRSEPGNIEYVLFEKSDEAGTFYMRECFEHQAALDAHVATAHYQQFSAAAGELLATPPQLIFLDQVSH</sequence>
<dbReference type="Pfam" id="PF03992">
    <property type="entry name" value="ABM"/>
    <property type="match status" value="1"/>
</dbReference>
<evidence type="ECO:0000259" key="1">
    <source>
        <dbReference type="PROSITE" id="PS51725"/>
    </source>
</evidence>
<dbReference type="AlphaFoldDB" id="A0AA40TTH9"/>
<dbReference type="PANTHER" id="PTHR33336">
    <property type="entry name" value="QUINOL MONOOXYGENASE YGIN-RELATED"/>
    <property type="match status" value="1"/>
</dbReference>
<dbReference type="Proteomes" id="UP000050523">
    <property type="component" value="Unassembled WGS sequence"/>
</dbReference>
<dbReference type="InterPro" id="IPR011008">
    <property type="entry name" value="Dimeric_a/b-barrel"/>
</dbReference>
<dbReference type="PANTHER" id="PTHR33336:SF3">
    <property type="entry name" value="ABM DOMAIN-CONTAINING PROTEIN"/>
    <property type="match status" value="1"/>
</dbReference>
<reference evidence="2 3" key="1">
    <citation type="submission" date="2015-09" db="EMBL/GenBank/DDBJ databases">
        <title>Genome announcement of multiple Pseudomonas syringae strains.</title>
        <authorList>
            <person name="Thakur S."/>
            <person name="Wang P.W."/>
            <person name="Gong Y."/>
            <person name="Weir B.S."/>
            <person name="Guttman D.S."/>
        </authorList>
    </citation>
    <scope>NUCLEOTIDE SEQUENCE [LARGE SCALE GENOMIC DNA]</scope>
    <source>
        <strain evidence="2 3">ICMP9151</strain>
    </source>
</reference>
<accession>A0AA40TTH9</accession>
<organism evidence="2 3">
    <name type="scientific">Pseudomonas tremae</name>
    <dbReference type="NCBI Taxonomy" id="200454"/>
    <lineage>
        <taxon>Bacteria</taxon>
        <taxon>Pseudomonadati</taxon>
        <taxon>Pseudomonadota</taxon>
        <taxon>Gammaproteobacteria</taxon>
        <taxon>Pseudomonadales</taxon>
        <taxon>Pseudomonadaceae</taxon>
        <taxon>Pseudomonas</taxon>
    </lineage>
</organism>
<dbReference type="GO" id="GO:0004497">
    <property type="term" value="F:monooxygenase activity"/>
    <property type="evidence" value="ECO:0007669"/>
    <property type="project" value="UniProtKB-KW"/>
</dbReference>
<dbReference type="RefSeq" id="WP_054998242.1">
    <property type="nucleotide sequence ID" value="NZ_LJRO01000458.1"/>
</dbReference>
<dbReference type="SUPFAM" id="SSF54909">
    <property type="entry name" value="Dimeric alpha+beta barrel"/>
    <property type="match status" value="1"/>
</dbReference>
<evidence type="ECO:0000313" key="2">
    <source>
        <dbReference type="EMBL" id="KPY92305.1"/>
    </source>
</evidence>
<dbReference type="Gene3D" id="3.30.70.100">
    <property type="match status" value="1"/>
</dbReference>
<dbReference type="PROSITE" id="PS51725">
    <property type="entry name" value="ABM"/>
    <property type="match status" value="1"/>
</dbReference>
<keyword evidence="2" id="KW-0503">Monooxygenase</keyword>
<evidence type="ECO:0000313" key="3">
    <source>
        <dbReference type="Proteomes" id="UP000050523"/>
    </source>
</evidence>
<name>A0AA40TTH9_9PSED</name>
<dbReference type="InterPro" id="IPR050744">
    <property type="entry name" value="AI-2_Isomerase_LsrG"/>
</dbReference>
<proteinExistence type="predicted"/>
<feature type="domain" description="ABM" evidence="1">
    <location>
        <begin position="8"/>
        <end position="96"/>
    </location>
</feature>